<dbReference type="Gene3D" id="3.40.50.720">
    <property type="entry name" value="NAD(P)-binding Rossmann-like Domain"/>
    <property type="match status" value="1"/>
</dbReference>
<dbReference type="InterPro" id="IPR002347">
    <property type="entry name" value="SDR_fam"/>
</dbReference>
<dbReference type="PANTHER" id="PTHR43157">
    <property type="entry name" value="PHOSPHATIDYLINOSITOL-GLYCAN BIOSYNTHESIS CLASS F PROTEIN-RELATED"/>
    <property type="match status" value="1"/>
</dbReference>
<protein>
    <submittedName>
        <fullName evidence="3">Oxidoreductase</fullName>
    </submittedName>
</protein>
<dbReference type="Pfam" id="PF00106">
    <property type="entry name" value="adh_short"/>
    <property type="match status" value="1"/>
</dbReference>
<proteinExistence type="inferred from homology"/>
<dbReference type="NCBIfam" id="NF004846">
    <property type="entry name" value="PRK06197.1"/>
    <property type="match status" value="1"/>
</dbReference>
<dbReference type="Proteomes" id="UP001183607">
    <property type="component" value="Unassembled WGS sequence"/>
</dbReference>
<organism evidence="3 4">
    <name type="scientific">Streptomyces evansiae</name>
    <dbReference type="NCBI Taxonomy" id="3075535"/>
    <lineage>
        <taxon>Bacteria</taxon>
        <taxon>Bacillati</taxon>
        <taxon>Actinomycetota</taxon>
        <taxon>Actinomycetes</taxon>
        <taxon>Kitasatosporales</taxon>
        <taxon>Streptomycetaceae</taxon>
        <taxon>Streptomyces</taxon>
    </lineage>
</organism>
<name>A0ABD5DZ41_9ACTN</name>
<comment type="caution">
    <text evidence="3">The sequence shown here is derived from an EMBL/GenBank/DDBJ whole genome shotgun (WGS) entry which is preliminary data.</text>
</comment>
<evidence type="ECO:0000256" key="2">
    <source>
        <dbReference type="RuleBase" id="RU000363"/>
    </source>
</evidence>
<dbReference type="PRINTS" id="PR00081">
    <property type="entry name" value="GDHRDH"/>
</dbReference>
<dbReference type="RefSeq" id="WP_043256070.1">
    <property type="nucleotide sequence ID" value="NZ_JAVRER010000003.1"/>
</dbReference>
<gene>
    <name evidence="3" type="ORF">RM574_03235</name>
</gene>
<accession>A0ABD5DZ41</accession>
<comment type="similarity">
    <text evidence="2">Belongs to the short-chain dehydrogenases/reductases (SDR) family.</text>
</comment>
<reference evidence="4" key="1">
    <citation type="submission" date="2023-07" db="EMBL/GenBank/DDBJ databases">
        <title>30 novel species of actinomycetes from the DSMZ collection.</title>
        <authorList>
            <person name="Nouioui I."/>
        </authorList>
    </citation>
    <scope>NUCLEOTIDE SEQUENCE [LARGE SCALE GENOMIC DNA]</scope>
    <source>
        <strain evidence="4">DSM 41982</strain>
    </source>
</reference>
<evidence type="ECO:0000256" key="1">
    <source>
        <dbReference type="ARBA" id="ARBA00023002"/>
    </source>
</evidence>
<dbReference type="AlphaFoldDB" id="A0ABD5DZ41"/>
<dbReference type="InterPro" id="IPR036291">
    <property type="entry name" value="NAD(P)-bd_dom_sf"/>
</dbReference>
<dbReference type="SUPFAM" id="SSF51735">
    <property type="entry name" value="NAD(P)-binding Rossmann-fold domains"/>
    <property type="match status" value="1"/>
</dbReference>
<dbReference type="EMBL" id="JAVRER010000003">
    <property type="protein sequence ID" value="MDT0414490.1"/>
    <property type="molecule type" value="Genomic_DNA"/>
</dbReference>
<sequence>MAAGTGGSGTRTRGWSAARIPAQEGRTAVVTGANSGIGYVAARELARHGAHVVLACRSERRGADAVARLLSEVPGAHAEFSRLDLGDLGSVREFAARHVRRPVDVLLDNAGVMALPYGRTADGFERQFGVNHLGHFALTGLLLPALLRTPGSRVVTVSSILHVLGNLDPQDLDSARHYRRWLAYGRSKTANLLFTHELARRLDAAGADTVAAAAHPGYARTNLHTAGSRLEGRKAAERLARLRTRLVGQPAEAGALPSLYAATAPGVGQDSFTGPRFLMWRGAPGPSWRAPWTRDDETARRLWAASEELTGVRYELPEA</sequence>
<keyword evidence="1" id="KW-0560">Oxidoreductase</keyword>
<dbReference type="PANTHER" id="PTHR43157:SF31">
    <property type="entry name" value="PHOSPHATIDYLINOSITOL-GLYCAN BIOSYNTHESIS CLASS F PROTEIN"/>
    <property type="match status" value="1"/>
</dbReference>
<dbReference type="GO" id="GO:0016491">
    <property type="term" value="F:oxidoreductase activity"/>
    <property type="evidence" value="ECO:0007669"/>
    <property type="project" value="UniProtKB-KW"/>
</dbReference>
<evidence type="ECO:0000313" key="4">
    <source>
        <dbReference type="Proteomes" id="UP001183607"/>
    </source>
</evidence>
<evidence type="ECO:0000313" key="3">
    <source>
        <dbReference type="EMBL" id="MDT0414490.1"/>
    </source>
</evidence>
<dbReference type="PRINTS" id="PR00080">
    <property type="entry name" value="SDRFAMILY"/>
</dbReference>